<name>A0A6J7FZL8_9ZZZZ</name>
<evidence type="ECO:0000313" key="1">
    <source>
        <dbReference type="EMBL" id="CAB4901382.1"/>
    </source>
</evidence>
<organism evidence="1">
    <name type="scientific">freshwater metagenome</name>
    <dbReference type="NCBI Taxonomy" id="449393"/>
    <lineage>
        <taxon>unclassified sequences</taxon>
        <taxon>metagenomes</taxon>
        <taxon>ecological metagenomes</taxon>
    </lineage>
</organism>
<dbReference type="EMBL" id="CAFBMB010000067">
    <property type="protein sequence ID" value="CAB4901382.1"/>
    <property type="molecule type" value="Genomic_DNA"/>
</dbReference>
<accession>A0A6J7FZL8</accession>
<proteinExistence type="predicted"/>
<sequence>MLGQGFDHTLIRFAIDGFFLDVHDVVVVSFFNQGAARAARLDVHGDLFATHFSLQGVLSMTCRRRPRTSLGAIFIHTYSCFGAKSR</sequence>
<reference evidence="1" key="1">
    <citation type="submission" date="2020-05" db="EMBL/GenBank/DDBJ databases">
        <authorList>
            <person name="Chiriac C."/>
            <person name="Salcher M."/>
            <person name="Ghai R."/>
            <person name="Kavagutti S V."/>
        </authorList>
    </citation>
    <scope>NUCLEOTIDE SEQUENCE</scope>
</reference>
<gene>
    <name evidence="1" type="ORF">UFOPK3516_00957</name>
</gene>
<dbReference type="AlphaFoldDB" id="A0A6J7FZL8"/>
<protein>
    <submittedName>
        <fullName evidence="1">Unannotated protein</fullName>
    </submittedName>
</protein>